<dbReference type="GO" id="GO:0020037">
    <property type="term" value="F:heme binding"/>
    <property type="evidence" value="ECO:0007669"/>
    <property type="project" value="InterPro"/>
</dbReference>
<dbReference type="PANTHER" id="PTHR47955">
    <property type="entry name" value="CYTOCHROME P450 FAMILY 71 PROTEIN"/>
    <property type="match status" value="1"/>
</dbReference>
<dbReference type="GO" id="GO:0016020">
    <property type="term" value="C:membrane"/>
    <property type="evidence" value="ECO:0007669"/>
    <property type="project" value="UniProtKB-SubCell"/>
</dbReference>
<evidence type="ECO:0000256" key="15">
    <source>
        <dbReference type="SAM" id="SignalP"/>
    </source>
</evidence>
<dbReference type="GO" id="GO:0016705">
    <property type="term" value="F:oxidoreductase activity, acting on paired donors, with incorporation or reduction of molecular oxygen"/>
    <property type="evidence" value="ECO:0007669"/>
    <property type="project" value="InterPro"/>
</dbReference>
<evidence type="ECO:0008006" key="18">
    <source>
        <dbReference type="Google" id="ProtNLM"/>
    </source>
</evidence>
<evidence type="ECO:0000256" key="5">
    <source>
        <dbReference type="ARBA" id="ARBA00022692"/>
    </source>
</evidence>
<proteinExistence type="inferred from homology"/>
<evidence type="ECO:0000256" key="3">
    <source>
        <dbReference type="ARBA" id="ARBA00010617"/>
    </source>
</evidence>
<dbReference type="PANTHER" id="PTHR47955:SF22">
    <property type="entry name" value="CYTOCHROME P450 83B1-LIKE"/>
    <property type="match status" value="1"/>
</dbReference>
<keyword evidence="6 12" id="KW-0479">Metal-binding</keyword>
<dbReference type="Proteomes" id="UP000828251">
    <property type="component" value="Unassembled WGS sequence"/>
</dbReference>
<evidence type="ECO:0000313" key="17">
    <source>
        <dbReference type="Proteomes" id="UP000828251"/>
    </source>
</evidence>
<dbReference type="GO" id="GO:0005506">
    <property type="term" value="F:iron ion binding"/>
    <property type="evidence" value="ECO:0007669"/>
    <property type="project" value="InterPro"/>
</dbReference>
<keyword evidence="10 13" id="KW-0503">Monooxygenase</keyword>
<keyword evidence="9 12" id="KW-0408">Iron</keyword>
<keyword evidence="5 14" id="KW-0812">Transmembrane</keyword>
<comment type="subcellular location">
    <subcellularLocation>
        <location evidence="2">Membrane</location>
        <topology evidence="2">Single-pass membrane protein</topology>
    </subcellularLocation>
</comment>
<evidence type="ECO:0000256" key="12">
    <source>
        <dbReference type="PIRSR" id="PIRSR602401-1"/>
    </source>
</evidence>
<comment type="cofactor">
    <cofactor evidence="1 12">
        <name>heme</name>
        <dbReference type="ChEBI" id="CHEBI:30413"/>
    </cofactor>
</comment>
<evidence type="ECO:0000256" key="9">
    <source>
        <dbReference type="ARBA" id="ARBA00023004"/>
    </source>
</evidence>
<feature type="signal peptide" evidence="15">
    <location>
        <begin position="1"/>
        <end position="22"/>
    </location>
</feature>
<evidence type="ECO:0000256" key="11">
    <source>
        <dbReference type="ARBA" id="ARBA00023136"/>
    </source>
</evidence>
<evidence type="ECO:0000256" key="1">
    <source>
        <dbReference type="ARBA" id="ARBA00001971"/>
    </source>
</evidence>
<keyword evidence="8 13" id="KW-0560">Oxidoreductase</keyword>
<evidence type="ECO:0000256" key="14">
    <source>
        <dbReference type="SAM" id="Phobius"/>
    </source>
</evidence>
<evidence type="ECO:0000256" key="2">
    <source>
        <dbReference type="ARBA" id="ARBA00004167"/>
    </source>
</evidence>
<dbReference type="PRINTS" id="PR00385">
    <property type="entry name" value="P450"/>
</dbReference>
<dbReference type="EMBL" id="JAIQCV010000009">
    <property type="protein sequence ID" value="KAH1065789.1"/>
    <property type="molecule type" value="Genomic_DNA"/>
</dbReference>
<dbReference type="InterPro" id="IPR001128">
    <property type="entry name" value="Cyt_P450"/>
</dbReference>
<keyword evidence="15" id="KW-0732">Signal</keyword>
<dbReference type="InterPro" id="IPR036396">
    <property type="entry name" value="Cyt_P450_sf"/>
</dbReference>
<dbReference type="SUPFAM" id="SSF48264">
    <property type="entry name" value="Cytochrome P450"/>
    <property type="match status" value="1"/>
</dbReference>
<dbReference type="PROSITE" id="PS00086">
    <property type="entry name" value="CYTOCHROME_P450"/>
    <property type="match status" value="1"/>
</dbReference>
<keyword evidence="7 14" id="KW-1133">Transmembrane helix</keyword>
<feature type="transmembrane region" description="Helical" evidence="14">
    <location>
        <begin position="37"/>
        <end position="58"/>
    </location>
</feature>
<accession>A0A9D3V1K9</accession>
<evidence type="ECO:0000256" key="8">
    <source>
        <dbReference type="ARBA" id="ARBA00023002"/>
    </source>
</evidence>
<keyword evidence="4 12" id="KW-0349">Heme</keyword>
<evidence type="ECO:0000256" key="7">
    <source>
        <dbReference type="ARBA" id="ARBA00022989"/>
    </source>
</evidence>
<dbReference type="Gene3D" id="1.10.630.10">
    <property type="entry name" value="Cytochrome P450"/>
    <property type="match status" value="1"/>
</dbReference>
<evidence type="ECO:0000256" key="4">
    <source>
        <dbReference type="ARBA" id="ARBA00022617"/>
    </source>
</evidence>
<sequence>MLLVLVFLLLLPFFLFILLKHSNNINSNRLPPGPPGLPFIGNLHMLLFDSSVPHIFLWKLSRKYGPLMYLRFGFKPTLVVSSAKLAEEVMKTQDLNFCSRPQQRGTRKLSYNGLDLAFSPYNDYWREIRKLCVVHLFNRVQQYRPIREDEVGRLVEKIFKLSVDSKPVNLSEVMMCFSSTIICIVGFGKRYDGGIERSRYLGLLKESQAMLSSFSFSDYFPFAGLVDRFTGLLSRLEKTFKELDSFYQELIDEHLDPNRLKPEEEDIIDVLLQIREDCDFPFNLNIDHIKAILMNVFLAGTEATAATVIWVMSFLMKYPKCLKKTQAEVRDLIGKKGFANEDDVQGLTYLKAVIKETFRLQPTAPLLVPRETLGKCNIGGYNVPAKTLVFVNAWAIGKDPETWENPEEFSPERFIGCSIDYKGLHFELVPFGAGRRICPGMRMGVATVELALANLLYNFDWEMPIGMNKEDLDFEALPGITAHKKNALILIAKKNISD</sequence>
<dbReference type="OrthoDB" id="2789670at2759"/>
<gene>
    <name evidence="16" type="ORF">J1N35_030776</name>
</gene>
<evidence type="ECO:0000256" key="6">
    <source>
        <dbReference type="ARBA" id="ARBA00022723"/>
    </source>
</evidence>
<comment type="similarity">
    <text evidence="3 13">Belongs to the cytochrome P450 family.</text>
</comment>
<dbReference type="CDD" id="cd11072">
    <property type="entry name" value="CYP71-like"/>
    <property type="match status" value="1"/>
</dbReference>
<evidence type="ECO:0000256" key="13">
    <source>
        <dbReference type="RuleBase" id="RU000461"/>
    </source>
</evidence>
<organism evidence="16 17">
    <name type="scientific">Gossypium stocksii</name>
    <dbReference type="NCBI Taxonomy" id="47602"/>
    <lineage>
        <taxon>Eukaryota</taxon>
        <taxon>Viridiplantae</taxon>
        <taxon>Streptophyta</taxon>
        <taxon>Embryophyta</taxon>
        <taxon>Tracheophyta</taxon>
        <taxon>Spermatophyta</taxon>
        <taxon>Magnoliopsida</taxon>
        <taxon>eudicotyledons</taxon>
        <taxon>Gunneridae</taxon>
        <taxon>Pentapetalae</taxon>
        <taxon>rosids</taxon>
        <taxon>malvids</taxon>
        <taxon>Malvales</taxon>
        <taxon>Malvaceae</taxon>
        <taxon>Malvoideae</taxon>
        <taxon>Gossypium</taxon>
    </lineage>
</organism>
<dbReference type="InterPro" id="IPR002401">
    <property type="entry name" value="Cyt_P450_E_grp-I"/>
</dbReference>
<name>A0A9D3V1K9_9ROSI</name>
<protein>
    <recommendedName>
        <fullName evidence="18">Cytochrome P450</fullName>
    </recommendedName>
</protein>
<dbReference type="InterPro" id="IPR017972">
    <property type="entry name" value="Cyt_P450_CS"/>
</dbReference>
<evidence type="ECO:0000256" key="10">
    <source>
        <dbReference type="ARBA" id="ARBA00023033"/>
    </source>
</evidence>
<feature type="transmembrane region" description="Helical" evidence="14">
    <location>
        <begin position="292"/>
        <end position="316"/>
    </location>
</feature>
<dbReference type="Pfam" id="PF00067">
    <property type="entry name" value="p450"/>
    <property type="match status" value="1"/>
</dbReference>
<reference evidence="16 17" key="1">
    <citation type="journal article" date="2021" name="Plant Biotechnol. J.">
        <title>Multi-omics assisted identification of the key and species-specific regulatory components of drought-tolerant mechanisms in Gossypium stocksii.</title>
        <authorList>
            <person name="Yu D."/>
            <person name="Ke L."/>
            <person name="Zhang D."/>
            <person name="Wu Y."/>
            <person name="Sun Y."/>
            <person name="Mei J."/>
            <person name="Sun J."/>
            <person name="Sun Y."/>
        </authorList>
    </citation>
    <scope>NUCLEOTIDE SEQUENCE [LARGE SCALE GENOMIC DNA]</scope>
    <source>
        <strain evidence="17">cv. E1</strain>
        <tissue evidence="16">Leaf</tissue>
    </source>
</reference>
<feature type="chain" id="PRO_5039261049" description="Cytochrome P450" evidence="15">
    <location>
        <begin position="23"/>
        <end position="498"/>
    </location>
</feature>
<dbReference type="PRINTS" id="PR00463">
    <property type="entry name" value="EP450I"/>
</dbReference>
<feature type="binding site" description="axial binding residue" evidence="12">
    <location>
        <position position="438"/>
    </location>
    <ligand>
        <name>heme</name>
        <dbReference type="ChEBI" id="CHEBI:30413"/>
    </ligand>
    <ligandPart>
        <name>Fe</name>
        <dbReference type="ChEBI" id="CHEBI:18248"/>
    </ligandPart>
</feature>
<keyword evidence="17" id="KW-1185">Reference proteome</keyword>
<dbReference type="FunFam" id="1.10.630.10:FF:000011">
    <property type="entry name" value="Cytochrome P450 83B1"/>
    <property type="match status" value="1"/>
</dbReference>
<dbReference type="GO" id="GO:0004497">
    <property type="term" value="F:monooxygenase activity"/>
    <property type="evidence" value="ECO:0007669"/>
    <property type="project" value="UniProtKB-KW"/>
</dbReference>
<dbReference type="AlphaFoldDB" id="A0A9D3V1K9"/>
<evidence type="ECO:0000313" key="16">
    <source>
        <dbReference type="EMBL" id="KAH1065789.1"/>
    </source>
</evidence>
<comment type="caution">
    <text evidence="16">The sequence shown here is derived from an EMBL/GenBank/DDBJ whole genome shotgun (WGS) entry which is preliminary data.</text>
</comment>
<keyword evidence="11 14" id="KW-0472">Membrane</keyword>